<feature type="domain" description="Metallo-beta-lactamase" evidence="1">
    <location>
        <begin position="22"/>
        <end position="204"/>
    </location>
</feature>
<reference evidence="2 3" key="1">
    <citation type="submission" date="2016-10" db="EMBL/GenBank/DDBJ databases">
        <authorList>
            <person name="de Groot N.N."/>
        </authorList>
    </citation>
    <scope>NUCLEOTIDE SEQUENCE [LARGE SCALE GENOMIC DNA]</scope>
    <source>
        <strain evidence="2 3">A-4</strain>
    </source>
</reference>
<protein>
    <submittedName>
        <fullName evidence="2">Glyoxylase, beta-lactamase superfamily II</fullName>
    </submittedName>
</protein>
<accession>A0A1G6D7E5</accession>
<dbReference type="SUPFAM" id="SSF56281">
    <property type="entry name" value="Metallo-hydrolase/oxidoreductase"/>
    <property type="match status" value="1"/>
</dbReference>
<dbReference type="AlphaFoldDB" id="A0A1G6D7E5"/>
<dbReference type="STRING" id="439219.SAMN02910293_02021"/>
<dbReference type="PANTHER" id="PTHR42951:SF14">
    <property type="entry name" value="METALLO-BETA-LACTAMASE SUPERFAMILY PROTEIN"/>
    <property type="match status" value="1"/>
</dbReference>
<dbReference type="InterPro" id="IPR050855">
    <property type="entry name" value="NDM-1-like"/>
</dbReference>
<dbReference type="InterPro" id="IPR001279">
    <property type="entry name" value="Metallo-B-lactamas"/>
</dbReference>
<sequence>MKQFQTKDFTVTVFTSAEASFLVTATLIEHNQKAFLVNGKFTQSDSQEIVDYITEKDLELEKIYVIHGDPDYYFGLETIKMAFPNVVVYASIHTIDHILHSVQKKLAVWGPQLGDNAPTNVVVPKAFTEKSIKFAGQDFALVGDDTHRLSLYNKENRLLIGGIDTFNETHVFLADTATKEKIQDWRSRLNSLLALDTALVIPSHADGSASFDKAALQATADYLEASLEVLDQVSDSTSFADAMKNRYPSYLNTGVLVLSAKVITGEMPWG</sequence>
<dbReference type="PANTHER" id="PTHR42951">
    <property type="entry name" value="METALLO-BETA-LACTAMASE DOMAIN-CONTAINING"/>
    <property type="match status" value="1"/>
</dbReference>
<dbReference type="InterPro" id="IPR036866">
    <property type="entry name" value="RibonucZ/Hydroxyglut_hydro"/>
</dbReference>
<dbReference type="SMART" id="SM00849">
    <property type="entry name" value="Lactamase_B"/>
    <property type="match status" value="1"/>
</dbReference>
<dbReference type="Gene3D" id="3.60.15.10">
    <property type="entry name" value="Ribonuclease Z/Hydroxyacylglutathione hydrolase-like"/>
    <property type="match status" value="1"/>
</dbReference>
<proteinExistence type="predicted"/>
<dbReference type="Proteomes" id="UP000182508">
    <property type="component" value="Unassembled WGS sequence"/>
</dbReference>
<name>A0A1G6D7E5_9STRE</name>
<keyword evidence="3" id="KW-1185">Reference proteome</keyword>
<dbReference type="EMBL" id="FMXP01000033">
    <property type="protein sequence ID" value="SDB41104.1"/>
    <property type="molecule type" value="Genomic_DNA"/>
</dbReference>
<gene>
    <name evidence="2" type="ORF">SAMN02910293_02021</name>
</gene>
<organism evidence="2 3">
    <name type="scientific">Streptococcus henryi</name>
    <dbReference type="NCBI Taxonomy" id="439219"/>
    <lineage>
        <taxon>Bacteria</taxon>
        <taxon>Bacillati</taxon>
        <taxon>Bacillota</taxon>
        <taxon>Bacilli</taxon>
        <taxon>Lactobacillales</taxon>
        <taxon>Streptococcaceae</taxon>
        <taxon>Streptococcus</taxon>
    </lineage>
</organism>
<evidence type="ECO:0000313" key="3">
    <source>
        <dbReference type="Proteomes" id="UP000182508"/>
    </source>
</evidence>
<evidence type="ECO:0000259" key="1">
    <source>
        <dbReference type="SMART" id="SM00849"/>
    </source>
</evidence>
<evidence type="ECO:0000313" key="2">
    <source>
        <dbReference type="EMBL" id="SDB41104.1"/>
    </source>
</evidence>
<dbReference type="RefSeq" id="WP_074486551.1">
    <property type="nucleotide sequence ID" value="NZ_FMXP01000033.1"/>
</dbReference>